<dbReference type="GO" id="GO:0016339">
    <property type="term" value="P:calcium-dependent cell-cell adhesion via plasma membrane cell adhesion molecules"/>
    <property type="evidence" value="ECO:0007669"/>
    <property type="project" value="TreeGrafter"/>
</dbReference>
<evidence type="ECO:0000259" key="17">
    <source>
        <dbReference type="PROSITE" id="PS50268"/>
    </source>
</evidence>
<dbReference type="InterPro" id="IPR020894">
    <property type="entry name" value="Cadherin_CS"/>
</dbReference>
<evidence type="ECO:0000256" key="14">
    <source>
        <dbReference type="PROSITE-ProRule" id="PRU00043"/>
    </source>
</evidence>
<keyword evidence="3 15" id="KW-0812">Transmembrane</keyword>
<dbReference type="CDD" id="cd11304">
    <property type="entry name" value="Cadherin_repeat"/>
    <property type="match status" value="4"/>
</dbReference>
<dbReference type="InterPro" id="IPR002126">
    <property type="entry name" value="Cadherin-like_dom"/>
</dbReference>
<dbReference type="GeneTree" id="ENSGT00940000155218"/>
<dbReference type="GeneID" id="113167868"/>
<keyword evidence="19" id="KW-1185">Reference proteome</keyword>
<evidence type="ECO:0000256" key="3">
    <source>
        <dbReference type="ARBA" id="ARBA00022692"/>
    </source>
</evidence>
<evidence type="ECO:0000256" key="7">
    <source>
        <dbReference type="ARBA" id="ARBA00022889"/>
    </source>
</evidence>
<evidence type="ECO:0000256" key="4">
    <source>
        <dbReference type="ARBA" id="ARBA00022729"/>
    </source>
</evidence>
<dbReference type="FunFam" id="2.60.40.60:FF:000031">
    <property type="entry name" value="Cadherin 3"/>
    <property type="match status" value="1"/>
</dbReference>
<evidence type="ECO:0000256" key="16">
    <source>
        <dbReference type="SAM" id="SignalP"/>
    </source>
</evidence>
<evidence type="ECO:0000256" key="13">
    <source>
        <dbReference type="ARBA" id="ARBA00069031"/>
    </source>
</evidence>
<feature type="signal peptide" evidence="16">
    <location>
        <begin position="1"/>
        <end position="21"/>
    </location>
</feature>
<dbReference type="FunFam" id="2.60.40.60:FF:000027">
    <property type="entry name" value="Cadherin 2"/>
    <property type="match status" value="1"/>
</dbReference>
<reference evidence="18" key="1">
    <citation type="submission" date="2021-04" db="EMBL/GenBank/DDBJ databases">
        <authorList>
            <consortium name="Wellcome Sanger Institute Data Sharing"/>
        </authorList>
    </citation>
    <scope>NUCLEOTIDE SEQUENCE [LARGE SCALE GENOMIC DNA]</scope>
</reference>
<dbReference type="GO" id="GO:0034332">
    <property type="term" value="P:adherens junction organization"/>
    <property type="evidence" value="ECO:0007669"/>
    <property type="project" value="TreeGrafter"/>
</dbReference>
<dbReference type="Proteomes" id="UP000265040">
    <property type="component" value="Chromosome 7"/>
</dbReference>
<dbReference type="PANTHER" id="PTHR24027">
    <property type="entry name" value="CADHERIN-23"/>
    <property type="match status" value="1"/>
</dbReference>
<feature type="domain" description="Cadherin" evidence="17">
    <location>
        <begin position="385"/>
        <end position="492"/>
    </location>
</feature>
<evidence type="ECO:0000313" key="19">
    <source>
        <dbReference type="Proteomes" id="UP000265040"/>
    </source>
</evidence>
<dbReference type="GO" id="GO:0007156">
    <property type="term" value="P:homophilic cell adhesion via plasma membrane adhesion molecules"/>
    <property type="evidence" value="ECO:0007669"/>
    <property type="project" value="InterPro"/>
</dbReference>
<evidence type="ECO:0000256" key="12">
    <source>
        <dbReference type="ARBA" id="ARBA00062925"/>
    </source>
</evidence>
<dbReference type="AlphaFoldDB" id="A0A3Q1IUB1"/>
<evidence type="ECO:0000256" key="9">
    <source>
        <dbReference type="ARBA" id="ARBA00023136"/>
    </source>
</evidence>
<protein>
    <recommendedName>
        <fullName evidence="13">Cadherin-like protein 26</fullName>
    </recommendedName>
</protein>
<dbReference type="SUPFAM" id="SSF49313">
    <property type="entry name" value="Cadherin-like"/>
    <property type="match status" value="5"/>
</dbReference>
<evidence type="ECO:0000256" key="2">
    <source>
        <dbReference type="ARBA" id="ARBA00022475"/>
    </source>
</evidence>
<dbReference type="GO" id="GO:0045296">
    <property type="term" value="F:cadherin binding"/>
    <property type="evidence" value="ECO:0007669"/>
    <property type="project" value="TreeGrafter"/>
</dbReference>
<sequence length="872" mass="97788">METIHLSLLMILCFGVDRSFTQILQRRKRNWIIDSFPFDEGYKGPFPLKLGKVEVVANSSFQLKIQGQGVDEEPKNILQIDESTGEITINGPVDHERFKVLMLKFQAFDKLSSSVETNLGIEVRILDSNDNPPRFDQDMYQITIDESTEQGTDLITIKATDVDSSPKHNKFDLRIVSVYPTPHDLEFYLTLLSDGQIGTISFKGCLDCEKAEKYSIIVEAKDRDTLVQLSSSCTVIINIKDRNNHIPVITHQTGEGRVKELQENVLVTRLQVTDKDTEGTEAWKAKYQIQGDTNNNFNITTDAVTNEGLLYVVKHLDYEQGHLKNLTVTVENEIPYYLCKVISRTNSRLWEVTVTSGTMSDKAPSLSTYHMTVIVEDVNEPPIFNQPNKKVQLKENIGAGYWLEKFTAKDPDVNQKIPLTYIKGHDPANLITVDHNTGDITLSKTIDRESHFVKDNFYVVTIYAVDNGEPQMTGTATLSIHIIDENDNAPFLNESTIDICQSNGSTWANITAKDLDEHPYGGPFNFRLLGDVEGKWKVDPAQGYTVKLVKEETVYSGYHEVSLEVSDLQDKTAVHTLTVMVCSCSDTARPNCRFRKSTALKAGVGAGALGIVFLGLLLFAGILLLAFLISCKKRGVEMPDSSAEQKLMKSNTEGVGSDCKFTVRLQSNFQQLANDPSHQRYRETAEQIHVSTGSSQAKMWTRPTATVSIANDISGYGMSQTDVQSRNHQQQLGYNSAVGGSFTRRDFTRWSMGALSTTRTKHERRNSLCQNLMGHRQYSHEENNLFYHRLECQIKKKLSLLQATEEELDEYAPHVYAEEGDTEDSSELDAISISDISFNADFSQDLASRFNTVASNCMPSESTTACSKNNFL</sequence>
<dbReference type="GO" id="GO:0060027">
    <property type="term" value="P:convergent extension involved in gastrulation"/>
    <property type="evidence" value="ECO:0007669"/>
    <property type="project" value="UniProtKB-ARBA"/>
</dbReference>
<dbReference type="Gene3D" id="2.60.40.60">
    <property type="entry name" value="Cadherins"/>
    <property type="match status" value="5"/>
</dbReference>
<dbReference type="PANTHER" id="PTHR24027:SF433">
    <property type="entry name" value="CADHERIN 27-RELATED"/>
    <property type="match status" value="1"/>
</dbReference>
<comment type="subunit">
    <text evidence="12">Homodimer. Component of a cadherin:catenin adhesion complex composed of at least of CDH26, beta-catenin/CTNNB1, alpha-catenin/CTNNA1 and p120 catenin/CTNND1.</text>
</comment>
<dbReference type="GO" id="GO:0055113">
    <property type="term" value="P:epiboly involved in gastrulation with mouth forming second"/>
    <property type="evidence" value="ECO:0007669"/>
    <property type="project" value="UniProtKB-ARBA"/>
</dbReference>
<evidence type="ECO:0000256" key="6">
    <source>
        <dbReference type="ARBA" id="ARBA00022837"/>
    </source>
</evidence>
<dbReference type="OMA" id="GCLNHEK"/>
<dbReference type="GO" id="GO:0005912">
    <property type="term" value="C:adherens junction"/>
    <property type="evidence" value="ECO:0007669"/>
    <property type="project" value="TreeGrafter"/>
</dbReference>
<name>A0A3Q1IUB1_ANATE</name>
<keyword evidence="7" id="KW-0130">Cell adhesion</keyword>
<comment type="function">
    <text evidence="11">Cadherins are calcium-dependent cell adhesion proteins. They preferentially interact with themselves in a homophilic manner in connecting cells; cadherins may thus contribute to the sorting of heterogeneous cell types. Ligand for integrins alpha-E/beta-7, ITGAE:ITGAB7, alpha-4/beta-7, ITGA4:ITGAB7 and alpha-4/beta-1, ITGA4:ITGAB1 through which modulates CD4(+) T cells activation.</text>
</comment>
<feature type="transmembrane region" description="Helical" evidence="15">
    <location>
        <begin position="602"/>
        <end position="629"/>
    </location>
</feature>
<keyword evidence="9 15" id="KW-0472">Membrane</keyword>
<keyword evidence="6 14" id="KW-0106">Calcium</keyword>
<keyword evidence="4 16" id="KW-0732">Signal</keyword>
<accession>A0A3Q1IUB1</accession>
<reference evidence="18" key="2">
    <citation type="submission" date="2025-08" db="UniProtKB">
        <authorList>
            <consortium name="Ensembl"/>
        </authorList>
    </citation>
    <scope>IDENTIFICATION</scope>
</reference>
<feature type="domain" description="Cadherin" evidence="17">
    <location>
        <begin position="136"/>
        <end position="249"/>
    </location>
</feature>
<dbReference type="PRINTS" id="PR00205">
    <property type="entry name" value="CADHERIN"/>
</dbReference>
<keyword evidence="10" id="KW-0325">Glycoprotein</keyword>
<dbReference type="GO" id="GO:0008013">
    <property type="term" value="F:beta-catenin binding"/>
    <property type="evidence" value="ECO:0007669"/>
    <property type="project" value="TreeGrafter"/>
</dbReference>
<dbReference type="FunFam" id="2.60.40.60:FF:000158">
    <property type="entry name" value="Dachsous cadherin-related 1"/>
    <property type="match status" value="1"/>
</dbReference>
<evidence type="ECO:0000256" key="11">
    <source>
        <dbReference type="ARBA" id="ARBA00059993"/>
    </source>
</evidence>
<feature type="domain" description="Cadherin" evidence="17">
    <location>
        <begin position="504"/>
        <end position="592"/>
    </location>
</feature>
<dbReference type="SMART" id="SM00112">
    <property type="entry name" value="CA"/>
    <property type="match status" value="5"/>
</dbReference>
<dbReference type="PROSITE" id="PS50268">
    <property type="entry name" value="CADHERIN_2"/>
    <property type="match status" value="5"/>
</dbReference>
<dbReference type="Pfam" id="PF00028">
    <property type="entry name" value="Cadherin"/>
    <property type="match status" value="3"/>
</dbReference>
<dbReference type="GO" id="GO:0016477">
    <property type="term" value="P:cell migration"/>
    <property type="evidence" value="ECO:0007669"/>
    <property type="project" value="TreeGrafter"/>
</dbReference>
<feature type="domain" description="Cadherin" evidence="17">
    <location>
        <begin position="267"/>
        <end position="384"/>
    </location>
</feature>
<evidence type="ECO:0000313" key="18">
    <source>
        <dbReference type="Ensembl" id="ENSATEP00000022839.1"/>
    </source>
</evidence>
<evidence type="ECO:0000256" key="8">
    <source>
        <dbReference type="ARBA" id="ARBA00022989"/>
    </source>
</evidence>
<dbReference type="GO" id="GO:0005509">
    <property type="term" value="F:calcium ion binding"/>
    <property type="evidence" value="ECO:0007669"/>
    <property type="project" value="UniProtKB-UniRule"/>
</dbReference>
<reference evidence="18" key="3">
    <citation type="submission" date="2025-09" db="UniProtKB">
        <authorList>
            <consortium name="Ensembl"/>
        </authorList>
    </citation>
    <scope>IDENTIFICATION</scope>
</reference>
<evidence type="ECO:0000256" key="15">
    <source>
        <dbReference type="SAM" id="Phobius"/>
    </source>
</evidence>
<feature type="domain" description="Cadherin" evidence="17">
    <location>
        <begin position="58"/>
        <end position="135"/>
    </location>
</feature>
<comment type="subcellular location">
    <subcellularLocation>
        <location evidence="1">Cell membrane</location>
        <topology evidence="1">Single-pass type I membrane protein</topology>
    </subcellularLocation>
</comment>
<dbReference type="FunFam" id="2.60.40.60:FF:000019">
    <property type="entry name" value="Cadherin 2"/>
    <property type="match status" value="1"/>
</dbReference>
<keyword evidence="2" id="KW-1003">Cell membrane</keyword>
<evidence type="ECO:0000256" key="5">
    <source>
        <dbReference type="ARBA" id="ARBA00022737"/>
    </source>
</evidence>
<dbReference type="Ensembl" id="ENSATET00000023211.3">
    <property type="protein sequence ID" value="ENSATEP00000022839.1"/>
    <property type="gene ID" value="ENSATEG00000015845.3"/>
</dbReference>
<dbReference type="GO" id="GO:0016342">
    <property type="term" value="C:catenin complex"/>
    <property type="evidence" value="ECO:0007669"/>
    <property type="project" value="TreeGrafter"/>
</dbReference>
<dbReference type="InterPro" id="IPR039808">
    <property type="entry name" value="Cadherin"/>
</dbReference>
<dbReference type="STRING" id="64144.ENSATEP00000022839"/>
<evidence type="ECO:0000256" key="10">
    <source>
        <dbReference type="ARBA" id="ARBA00023180"/>
    </source>
</evidence>
<proteinExistence type="predicted"/>
<evidence type="ECO:0000256" key="1">
    <source>
        <dbReference type="ARBA" id="ARBA00004251"/>
    </source>
</evidence>
<dbReference type="GO" id="GO:0000902">
    <property type="term" value="P:cell morphogenesis"/>
    <property type="evidence" value="ECO:0007669"/>
    <property type="project" value="TreeGrafter"/>
</dbReference>
<dbReference type="InParanoid" id="A0A3Q1IUB1"/>
<dbReference type="GO" id="GO:0044331">
    <property type="term" value="P:cell-cell adhesion mediated by cadherin"/>
    <property type="evidence" value="ECO:0007669"/>
    <property type="project" value="TreeGrafter"/>
</dbReference>
<dbReference type="GO" id="GO:0007043">
    <property type="term" value="P:cell-cell junction assembly"/>
    <property type="evidence" value="ECO:0007669"/>
    <property type="project" value="TreeGrafter"/>
</dbReference>
<dbReference type="RefSeq" id="XP_026224554.1">
    <property type="nucleotide sequence ID" value="XM_026368769.1"/>
</dbReference>
<keyword evidence="8 15" id="KW-1133">Transmembrane helix</keyword>
<dbReference type="FunFam" id="2.60.40.60:FF:000011">
    <property type="entry name" value="Cadherin 1"/>
    <property type="match status" value="1"/>
</dbReference>
<dbReference type="InterPro" id="IPR015919">
    <property type="entry name" value="Cadherin-like_sf"/>
</dbReference>
<organism evidence="18 19">
    <name type="scientific">Anabas testudineus</name>
    <name type="common">Climbing perch</name>
    <name type="synonym">Anthias testudineus</name>
    <dbReference type="NCBI Taxonomy" id="64144"/>
    <lineage>
        <taxon>Eukaryota</taxon>
        <taxon>Metazoa</taxon>
        <taxon>Chordata</taxon>
        <taxon>Craniata</taxon>
        <taxon>Vertebrata</taxon>
        <taxon>Euteleostomi</taxon>
        <taxon>Actinopterygii</taxon>
        <taxon>Neopterygii</taxon>
        <taxon>Teleostei</taxon>
        <taxon>Neoteleostei</taxon>
        <taxon>Acanthomorphata</taxon>
        <taxon>Anabantaria</taxon>
        <taxon>Anabantiformes</taxon>
        <taxon>Anabantoidei</taxon>
        <taxon>Anabantidae</taxon>
        <taxon>Anabas</taxon>
    </lineage>
</organism>
<feature type="chain" id="PRO_5018581934" description="Cadherin-like protein 26" evidence="16">
    <location>
        <begin position="22"/>
        <end position="872"/>
    </location>
</feature>
<dbReference type="OrthoDB" id="9045962at2759"/>
<keyword evidence="5" id="KW-0677">Repeat</keyword>
<dbReference type="CTD" id="101882238"/>
<dbReference type="PROSITE" id="PS00232">
    <property type="entry name" value="CADHERIN_1"/>
    <property type="match status" value="2"/>
</dbReference>